<dbReference type="CDD" id="cd18795">
    <property type="entry name" value="SF2_C_Ski2"/>
    <property type="match status" value="2"/>
</dbReference>
<dbReference type="Pfam" id="PF00271">
    <property type="entry name" value="Helicase_C"/>
    <property type="match status" value="2"/>
</dbReference>
<evidence type="ECO:0000256" key="7">
    <source>
        <dbReference type="ARBA" id="ARBA00022741"/>
    </source>
</evidence>
<dbReference type="GO" id="GO:0007399">
    <property type="term" value="P:nervous system development"/>
    <property type="evidence" value="ECO:0007669"/>
    <property type="project" value="UniProtKB-ARBA"/>
</dbReference>
<dbReference type="GeneTree" id="ENSGT00940000154966"/>
<gene>
    <name evidence="21" type="primary">SNRNP200</name>
    <name evidence="21" type="synonym">snrnp200</name>
</gene>
<feature type="domain" description="Helicase C-terminal" evidence="20">
    <location>
        <begin position="639"/>
        <end position="876"/>
    </location>
</feature>
<evidence type="ECO:0000256" key="17">
    <source>
        <dbReference type="ARBA" id="ARBA00077567"/>
    </source>
</evidence>
<dbReference type="InterPro" id="IPR041094">
    <property type="entry name" value="Brr2_helicase_PWI"/>
</dbReference>
<dbReference type="SUPFAM" id="SSF158702">
    <property type="entry name" value="Sec63 N-terminal domain-like"/>
    <property type="match status" value="2"/>
</dbReference>
<dbReference type="InterPro" id="IPR014001">
    <property type="entry name" value="Helicase_ATP-bd"/>
</dbReference>
<evidence type="ECO:0000256" key="12">
    <source>
        <dbReference type="ARBA" id="ARBA00023242"/>
    </source>
</evidence>
<evidence type="ECO:0000256" key="10">
    <source>
        <dbReference type="ARBA" id="ARBA00022840"/>
    </source>
</evidence>
<keyword evidence="5" id="KW-0747">Spliceosome</keyword>
<dbReference type="GO" id="GO:0003678">
    <property type="term" value="F:DNA helicase activity"/>
    <property type="evidence" value="ECO:0007669"/>
    <property type="project" value="TreeGrafter"/>
</dbReference>
<dbReference type="InterPro" id="IPR027417">
    <property type="entry name" value="P-loop_NTPase"/>
</dbReference>
<evidence type="ECO:0000256" key="5">
    <source>
        <dbReference type="ARBA" id="ARBA00022728"/>
    </source>
</evidence>
<dbReference type="Pfam" id="PF18149">
    <property type="entry name" value="Helicase_PWI"/>
    <property type="match status" value="1"/>
</dbReference>
<comment type="similarity">
    <text evidence="2">Belongs to the helicase family. SKI2 subfamily.</text>
</comment>
<evidence type="ECO:0000256" key="9">
    <source>
        <dbReference type="ARBA" id="ARBA00022806"/>
    </source>
</evidence>
<dbReference type="GO" id="GO:0016787">
    <property type="term" value="F:hydrolase activity"/>
    <property type="evidence" value="ECO:0007669"/>
    <property type="project" value="UniProtKB-KW"/>
</dbReference>
<dbReference type="SMART" id="SM00487">
    <property type="entry name" value="DEXDc"/>
    <property type="match status" value="2"/>
</dbReference>
<dbReference type="PIRSF" id="PIRSF039073">
    <property type="entry name" value="BRR2"/>
    <property type="match status" value="1"/>
</dbReference>
<dbReference type="FunFam" id="3.40.50.300:FF:000368">
    <property type="entry name" value="U5 small nuclear ribonucleoprotein 200 kDa helicase"/>
    <property type="match status" value="1"/>
</dbReference>
<dbReference type="SUPFAM" id="SSF81296">
    <property type="entry name" value="E set domains"/>
    <property type="match status" value="1"/>
</dbReference>
<keyword evidence="7" id="KW-0547">Nucleotide-binding</keyword>
<evidence type="ECO:0000256" key="18">
    <source>
        <dbReference type="SAM" id="MobiDB-lite"/>
    </source>
</evidence>
<keyword evidence="8" id="KW-0378">Hydrolase</keyword>
<keyword evidence="12" id="KW-0539">Nucleus</keyword>
<dbReference type="Pfam" id="PF02889">
    <property type="entry name" value="Sec63"/>
    <property type="match status" value="2"/>
</dbReference>
<dbReference type="EC" id="3.6.4.13" evidence="3"/>
<dbReference type="FunFam" id="1.10.150.20:FF:000013">
    <property type="entry name" value="U5 small nuclear ribonucleoprotein kDa helicase"/>
    <property type="match status" value="1"/>
</dbReference>
<evidence type="ECO:0000259" key="20">
    <source>
        <dbReference type="PROSITE" id="PS51194"/>
    </source>
</evidence>
<evidence type="ECO:0000256" key="2">
    <source>
        <dbReference type="ARBA" id="ARBA00010140"/>
    </source>
</evidence>
<dbReference type="GO" id="GO:0000398">
    <property type="term" value="P:mRNA splicing, via spliceosome"/>
    <property type="evidence" value="ECO:0007669"/>
    <property type="project" value="UniProtKB-ARBA"/>
</dbReference>
<dbReference type="GO" id="GO:0003676">
    <property type="term" value="F:nucleic acid binding"/>
    <property type="evidence" value="ECO:0007669"/>
    <property type="project" value="InterPro"/>
</dbReference>
<comment type="subcellular location">
    <subcellularLocation>
        <location evidence="1">Nucleus</location>
    </subcellularLocation>
</comment>
<dbReference type="PROSITE" id="PS51194">
    <property type="entry name" value="HELICASE_CTER"/>
    <property type="match status" value="2"/>
</dbReference>
<reference evidence="21" key="3">
    <citation type="submission" date="2025-09" db="UniProtKB">
        <authorList>
            <consortium name="Ensembl"/>
        </authorList>
    </citation>
    <scope>IDENTIFICATION</scope>
</reference>
<dbReference type="Gene3D" id="1.10.3380.10">
    <property type="entry name" value="Sec63 N-terminal domain-like domain"/>
    <property type="match status" value="2"/>
</dbReference>
<comment type="catalytic activity">
    <reaction evidence="14">
        <text>ATP + H2O = ADP + phosphate + H(+)</text>
        <dbReference type="Rhea" id="RHEA:13065"/>
        <dbReference type="ChEBI" id="CHEBI:15377"/>
        <dbReference type="ChEBI" id="CHEBI:15378"/>
        <dbReference type="ChEBI" id="CHEBI:30616"/>
        <dbReference type="ChEBI" id="CHEBI:43474"/>
        <dbReference type="ChEBI" id="CHEBI:456216"/>
        <dbReference type="EC" id="3.6.4.13"/>
    </reaction>
</comment>
<dbReference type="Pfam" id="PF23445">
    <property type="entry name" value="WHD_SNRNP200"/>
    <property type="match status" value="2"/>
</dbReference>
<dbReference type="PANTHER" id="PTHR47961:SF4">
    <property type="entry name" value="ACTIVATING SIGNAL COINTEGRATOR 1 COMPLEX SUBUNIT 3"/>
    <property type="match status" value="1"/>
</dbReference>
<dbReference type="GO" id="GO:0005524">
    <property type="term" value="F:ATP binding"/>
    <property type="evidence" value="ECO:0007669"/>
    <property type="project" value="UniProtKB-KW"/>
</dbReference>
<dbReference type="InterPro" id="IPR048863">
    <property type="entry name" value="BRR2_plug"/>
</dbReference>
<feature type="region of interest" description="Disordered" evidence="18">
    <location>
        <begin position="50"/>
        <end position="78"/>
    </location>
</feature>
<dbReference type="FunFam" id="1.10.10.10:FF:000012">
    <property type="entry name" value="U5 small nuclear ribonucleoprotein helicase"/>
    <property type="match status" value="1"/>
</dbReference>
<dbReference type="GO" id="GO:0030532">
    <property type="term" value="C:small nuclear ribonucleoprotein complex"/>
    <property type="evidence" value="ECO:0007669"/>
    <property type="project" value="UniProtKB-ARBA"/>
</dbReference>
<dbReference type="Gene3D" id="2.60.40.150">
    <property type="entry name" value="C2 domain"/>
    <property type="match status" value="2"/>
</dbReference>
<dbReference type="Gene3D" id="1.10.150.20">
    <property type="entry name" value="5' to 3' exonuclease, C-terminal subdomain"/>
    <property type="match status" value="2"/>
</dbReference>
<evidence type="ECO:0000256" key="8">
    <source>
        <dbReference type="ARBA" id="ARBA00022801"/>
    </source>
</evidence>
<keyword evidence="11" id="KW-0508">mRNA splicing</keyword>
<dbReference type="Gene3D" id="1.10.10.10">
    <property type="entry name" value="Winged helix-like DNA-binding domain superfamily/Winged helix DNA-binding domain"/>
    <property type="match status" value="2"/>
</dbReference>
<feature type="region of interest" description="Disordered" evidence="18">
    <location>
        <begin position="215"/>
        <end position="235"/>
    </location>
</feature>
<dbReference type="FunFam" id="1.10.150.20:FF:000004">
    <property type="entry name" value="U5 small nuclear ribonucleoprotein helicase"/>
    <property type="match status" value="1"/>
</dbReference>
<evidence type="ECO:0000256" key="15">
    <source>
        <dbReference type="ARBA" id="ARBA00064629"/>
    </source>
</evidence>
<dbReference type="InterPro" id="IPR036388">
    <property type="entry name" value="WH-like_DNA-bd_sf"/>
</dbReference>
<keyword evidence="10" id="KW-0067">ATP-binding</keyword>
<evidence type="ECO:0000256" key="11">
    <source>
        <dbReference type="ARBA" id="ARBA00023187"/>
    </source>
</evidence>
<dbReference type="Pfam" id="PF21188">
    <property type="entry name" value="BRR2_plug"/>
    <property type="match status" value="1"/>
</dbReference>
<keyword evidence="9" id="KW-0347">Helicase</keyword>
<keyword evidence="22" id="KW-1185">Reference proteome</keyword>
<dbReference type="PROSITE" id="PS51192">
    <property type="entry name" value="HELICASE_ATP_BIND_1"/>
    <property type="match status" value="2"/>
</dbReference>
<dbReference type="Gene3D" id="3.40.50.300">
    <property type="entry name" value="P-loop containing nucleotide triphosphate hydrolases"/>
    <property type="match status" value="5"/>
</dbReference>
<dbReference type="FunFam" id="1.10.10.10:FF:000024">
    <property type="entry name" value="U5 small nuclear ribonucleoprotein helicase"/>
    <property type="match status" value="1"/>
</dbReference>
<evidence type="ECO:0000313" key="21">
    <source>
        <dbReference type="Ensembl" id="ENSMMDP00005017587.1"/>
    </source>
</evidence>
<evidence type="ECO:0000256" key="13">
    <source>
        <dbReference type="ARBA" id="ARBA00034541"/>
    </source>
</evidence>
<reference evidence="21" key="2">
    <citation type="submission" date="2025-08" db="UniProtKB">
        <authorList>
            <consortium name="Ensembl"/>
        </authorList>
    </citation>
    <scope>IDENTIFICATION</scope>
</reference>
<reference evidence="21" key="1">
    <citation type="submission" date="2019-06" db="EMBL/GenBank/DDBJ databases">
        <authorList>
            <consortium name="Wellcome Sanger Institute Data Sharing"/>
        </authorList>
    </citation>
    <scope>NUCLEOTIDE SEQUENCE [LARGE SCALE GENOMIC DNA]</scope>
</reference>
<dbReference type="GO" id="GO:0003724">
    <property type="term" value="F:RNA helicase activity"/>
    <property type="evidence" value="ECO:0007669"/>
    <property type="project" value="UniProtKB-EC"/>
</dbReference>
<dbReference type="InterPro" id="IPR004179">
    <property type="entry name" value="Sec63-dom"/>
</dbReference>
<dbReference type="InterPro" id="IPR036390">
    <property type="entry name" value="WH_DNA-bd_sf"/>
</dbReference>
<evidence type="ECO:0000256" key="1">
    <source>
        <dbReference type="ARBA" id="ARBA00004123"/>
    </source>
</evidence>
<comment type="subunit">
    <text evidence="15">Component of a core complex containing at least PRPF8, SNRNP200, EFTUD2 and SNRNP40. Component of the U5 snRNP and U4/U6-U5 tri-snRNP complexes, building blocks of the spliceosome. Component of the U4/U6-U5 tri-snRNP complex composed of the U4, U6 and U5 snRNAs and at least PRPF3, PRPF4, PRPF6, PRPF8, PRPF31, SNRNP200, TXNL4A, SNRNP40, DDX23, CD2BP2, PPIH, SNU13, EFTUD2, SART1 and USP39. Component of precatalytic, catalytic and postcatalytic spliceosomal complexes. Component of the minor spliceosome, which splices U12-type introns. Interacts with C9orf78; the interaction is direct and mutually exclusive with its interaction with WBP4. Interacts with WBP4; the interaction is mutually exclusive with its interaction with C9orf78. Interacts with PRPF8. Interacts with TSSC4; the interaction is direct, excludes recruitment of C9ORF78 and WBP4 to SNRNP200 and negatively regulates its RNA helicase activity.</text>
</comment>
<sequence>MADVTARSLQYEYKANSNLVLQADRSLIDRTRRDEPTGEVLSLVGKLEGTKMGDKSQRTKPQMLEERRAKRRKRDEDRHDINKMKGFTLLSEGIDDMVGIVYKPKTKETRETYEVLLSFIQAALGDQPRDILCGAADEVLAVLKNDKMRDKERRREVEQLLGPADDTRYHVLVNLGKKISDYGGDKELQNMGMYIGRNCGWSLISFSSAVKEGDEDQFGEVRDEHSDEDSEGEEADVGCTLSANLGVTGDVMTTKKKDLHPRDIDAFWLQRQLSRFYDDAIVSQKKADEVLDILKTASDDRECENQLVLLLGFNTFDFIKILRQHRRMIQYCTMLASAQSEAEKERIIGKMESDQELSKILYQLQETEKEDIIREERSRRERVRKSRVDNDLESMDIDHGESMAPRQLLDLEDLAFTQGSHFMANKRCQLPDGSFRKQRKGYEEVHVPALKPKPFAEDEVLVAIEKLPKYAQAGFEGFKTLNRIQSKLFKTTMETDENLLVCAPTGAGKTNVALMAMLREIGKHINLDGTINVDDFKIIYIAPMRSLVQEMVGSFSKVISSYGIHQILCDEIHLLHDDRGPVLESLVARTIRNVELTQEDVRLLGLSATLPNYEDVATCLRVDPAKGLFYFDNSFRPVPLEQTYVGITEKKAIKRFQIMNEIVYEKIMEHAGKNQVLVFVHSRKETGKTARAIRDMCLEKDTLGLFLREGSASTEVLRTEAEQCKNLELKDLLPYGFAIHHAGMTRVDRTLVEDLFADRHIQVLVSTATLAWGVNLPAHTVIIKGTQVYSPEKGRWTELGALDILQMLGRAGRPQYDTKGEGILITSHGELQYYLSLLNQQLPIESQMVGKLPDMLNAEIVLGNVQNVKDAVNWLGYTYLYVRMLRNPTLYGVSHDDRSSDPLLERRRMDLVHTAASVLDKNSLIKYDKRTGSFQVTDLGRIASHFYITHDSIQTYNQLLKPTLSEIELFRVFSLSSEFRNITVREEEKLELQKLLERVPIPVKESIEEPSAKINVLLQAYISQLKLEGFALMADMVYVTQSAGRLMRAIFEIVLNRGWAQLTDKTMNLCKMIDKRMWQSMSPLRQFKKLPEEVIKKIEKKNFPFERLYDLNHNEIGELIRMPKMGKTIHKYLHQFPKLDLAVHLQPITRSTLKVELTITPDFQWDDKIHGSSEAFWILVEDVDSEVILHHEYFLLKAKYAQDEHLVTFFVPVFEPLPPQYFIRVASDRWLSCETQLPVSFRHLILPEKYPPPTELLDLQPLPVTALRNSAFETLYQNKFPFFNPIQTQVFNAVYNSDDNVFVGAPTGSGKTICAEFAILRMLLHNAEGRCVYITPMEALAEQVFVDWHQKFQDILNKKVVLLTGETSTDLKLLGKGDIIVSTPDKWDILSRRWKQRKNVQNVSLFIVDETHLIGGENGPVLEVICSRMRYISSQIERPIRIVALSSSLSNAKDVAHWLGCSTTATFNFHPNVRPVPLELHIQGFNVSHTQTRLLSMAKPVYHAIMKHSPSKPAVVFVPSRRQTRLTAIDILTFCAADVVPQRFLHCTEKDLAPFLEKITDLTLKETLANGVGYLHEGLSPTERKIVEQLFNSGAVQVVVASRSLCWGTNISAHLVIVMDTQYYNGKIHAYVDYPIYDVLQMVGKANRPMLDDEGRCVIMCQGSKKDFFKKFLYEPLPVESHLDHCLHDHFNAEIVTKTVENKQDAVDYLTWTFLYRRMTQNPNYYNLQGMSHRHLSDHLSELVENTLHDLEQSKCISIEDEMDVAPLNLGMIAAYYYINYTTIELFSMSLNAKTKIRGLIEIISNAAEYKNIPIRHHEDALLRQLAQKVPHKLNNPKFNDPHVKTNLLLQAHLSRMQLSAELQSDTEEILSKAVRLIQACVDVLSSNGWLSPALAAMELAQMVTQAMWSKDSYLKQLPFFTSEHIKRCTDKGVESIFDIMEMEDEDRTALLQLSDAQMADVARFCNRYPNIELSYEVAEKDNIKSGSPVLVLVQLEREEEVTGPVIAPLFPQKREEGWWVVIGDPKSNSLISIKRLTLQQKAKVKLDFVAPVMGVHNYTLYFMSDAYMGCDQEYKFSVDVKEADSDGDSDSD</sequence>
<dbReference type="Proteomes" id="UP000472263">
    <property type="component" value="Chromosome 9"/>
</dbReference>
<dbReference type="Pfam" id="PF00270">
    <property type="entry name" value="DEAD"/>
    <property type="match status" value="2"/>
</dbReference>
<dbReference type="InterPro" id="IPR050474">
    <property type="entry name" value="Hel308_SKI2-like"/>
</dbReference>
<dbReference type="CDD" id="cd18021">
    <property type="entry name" value="DEXHc_Brr2_2"/>
    <property type="match status" value="1"/>
</dbReference>
<proteinExistence type="inferred from homology"/>
<dbReference type="SMART" id="SM00490">
    <property type="entry name" value="HELICc"/>
    <property type="match status" value="2"/>
</dbReference>
<dbReference type="InterPro" id="IPR014756">
    <property type="entry name" value="Ig_E-set"/>
</dbReference>
<dbReference type="InterPro" id="IPR001650">
    <property type="entry name" value="Helicase_C-like"/>
</dbReference>
<dbReference type="FunFam" id="2.60.40.150:FF:000048">
    <property type="entry name" value="U5 small nuclear ribonucleoprotein 200 kDa helicase"/>
    <property type="match status" value="1"/>
</dbReference>
<dbReference type="FunFam" id="3.40.50.300:FF:003287">
    <property type="entry name" value="U5 small nuclear ribonucleoprotein 200 kDa helicase"/>
    <property type="match status" value="1"/>
</dbReference>
<dbReference type="Ensembl" id="ENSMMDT00005018024.1">
    <property type="protein sequence ID" value="ENSMMDP00005017587.1"/>
    <property type="gene ID" value="ENSMMDG00005005517.1"/>
</dbReference>
<keyword evidence="4" id="KW-0507">mRNA processing</keyword>
<feature type="domain" description="Helicase ATP-binding" evidence="19">
    <location>
        <begin position="1292"/>
        <end position="1467"/>
    </location>
</feature>
<dbReference type="GO" id="GO:0005681">
    <property type="term" value="C:spliceosomal complex"/>
    <property type="evidence" value="ECO:0007669"/>
    <property type="project" value="UniProtKB-KW"/>
</dbReference>
<dbReference type="FunFam" id="3.40.50.300:FF:000254">
    <property type="entry name" value="U5 small nuclear ribonucleoprotein helicase"/>
    <property type="match status" value="1"/>
</dbReference>
<name>A0A667XQK7_9TELE</name>
<keyword evidence="6" id="KW-0677">Repeat</keyword>
<evidence type="ECO:0000256" key="16">
    <source>
        <dbReference type="ARBA" id="ARBA00075915"/>
    </source>
</evidence>
<dbReference type="FunFam" id="1.10.3380.10:FF:000004">
    <property type="entry name" value="U5 small nuclear ribonucleoprotein 200 kDa helicase"/>
    <property type="match status" value="1"/>
</dbReference>
<evidence type="ECO:0000259" key="19">
    <source>
        <dbReference type="PROSITE" id="PS51192"/>
    </source>
</evidence>
<accession>A0A667XQK7</accession>
<evidence type="ECO:0000313" key="22">
    <source>
        <dbReference type="Proteomes" id="UP000472263"/>
    </source>
</evidence>
<feature type="domain" description="Helicase C-terminal" evidence="20">
    <location>
        <begin position="1527"/>
        <end position="1708"/>
    </location>
</feature>
<dbReference type="SUPFAM" id="SSF46785">
    <property type="entry name" value="Winged helix' DNA-binding domain"/>
    <property type="match status" value="2"/>
</dbReference>
<evidence type="ECO:0000256" key="3">
    <source>
        <dbReference type="ARBA" id="ARBA00012552"/>
    </source>
</evidence>
<dbReference type="InterPro" id="IPR035892">
    <property type="entry name" value="C2_domain_sf"/>
</dbReference>
<dbReference type="FunFam" id="3.40.50.300:FF:000062">
    <property type="entry name" value="U5 small nuclear ribonucleoprotein helicase"/>
    <property type="match status" value="1"/>
</dbReference>
<dbReference type="InterPro" id="IPR011545">
    <property type="entry name" value="DEAD/DEAH_box_helicase_dom"/>
</dbReference>
<feature type="domain" description="Helicase ATP-binding" evidence="19">
    <location>
        <begin position="490"/>
        <end position="628"/>
    </location>
</feature>
<evidence type="ECO:0000256" key="14">
    <source>
        <dbReference type="ARBA" id="ARBA00047984"/>
    </source>
</evidence>
<dbReference type="GO" id="GO:0000712">
    <property type="term" value="P:resolution of meiotic recombination intermediates"/>
    <property type="evidence" value="ECO:0007669"/>
    <property type="project" value="TreeGrafter"/>
</dbReference>
<dbReference type="FunFam" id="1.10.3380.10:FF:000001">
    <property type="entry name" value="U5 small nuclear ribonucleoprotein helicase"/>
    <property type="match status" value="1"/>
</dbReference>
<dbReference type="InterPro" id="IPR057842">
    <property type="entry name" value="WH_MER3"/>
</dbReference>
<evidence type="ECO:0000256" key="4">
    <source>
        <dbReference type="ARBA" id="ARBA00022664"/>
    </source>
</evidence>
<organism evidence="21 22">
    <name type="scientific">Myripristis murdjan</name>
    <name type="common">pinecone soldierfish</name>
    <dbReference type="NCBI Taxonomy" id="586833"/>
    <lineage>
        <taxon>Eukaryota</taxon>
        <taxon>Metazoa</taxon>
        <taxon>Chordata</taxon>
        <taxon>Craniata</taxon>
        <taxon>Vertebrata</taxon>
        <taxon>Euteleostomi</taxon>
        <taxon>Actinopterygii</taxon>
        <taxon>Neopterygii</taxon>
        <taxon>Teleostei</taxon>
        <taxon>Neoteleostei</taxon>
        <taxon>Acanthomorphata</taxon>
        <taxon>Holocentriformes</taxon>
        <taxon>Holocentridae</taxon>
        <taxon>Myripristis</taxon>
    </lineage>
</organism>
<evidence type="ECO:0000256" key="6">
    <source>
        <dbReference type="ARBA" id="ARBA00022737"/>
    </source>
</evidence>
<dbReference type="PANTHER" id="PTHR47961">
    <property type="entry name" value="DNA POLYMERASE THETA, PUTATIVE (AFU_ORTHOLOGUE AFUA_1G05260)-RELATED"/>
    <property type="match status" value="1"/>
</dbReference>
<feature type="compositionally biased region" description="Acidic residues" evidence="18">
    <location>
        <begin position="226"/>
        <end position="235"/>
    </location>
</feature>
<dbReference type="FunFam" id="2.60.40.150:FF:000004">
    <property type="entry name" value="RNA helicase, activating signal cointegrator 1"/>
    <property type="match status" value="1"/>
</dbReference>
<dbReference type="SMART" id="SM00973">
    <property type="entry name" value="Sec63"/>
    <property type="match status" value="2"/>
</dbReference>
<protein>
    <recommendedName>
        <fullName evidence="13">U5 small nuclear ribonucleoprotein 200 kDa helicase</fullName>
        <ecNumber evidence="3">3.6.4.13</ecNumber>
    </recommendedName>
    <alternativeName>
        <fullName evidence="16">BRR2 homolog</fullName>
    </alternativeName>
    <alternativeName>
        <fullName evidence="17">U5 snRNP-specific 200 kDa protein</fullName>
    </alternativeName>
</protein>
<dbReference type="SUPFAM" id="SSF52540">
    <property type="entry name" value="P-loop containing nucleoside triphosphate hydrolases"/>
    <property type="match status" value="4"/>
</dbReference>